<accession>A0A5C4U1W8</accession>
<evidence type="ECO:0000256" key="1">
    <source>
        <dbReference type="SAM" id="Phobius"/>
    </source>
</evidence>
<dbReference type="OrthoDB" id="4420358at2"/>
<feature type="transmembrane region" description="Helical" evidence="1">
    <location>
        <begin position="97"/>
        <end position="122"/>
    </location>
</feature>
<feature type="transmembrane region" description="Helical" evidence="1">
    <location>
        <begin position="169"/>
        <end position="187"/>
    </location>
</feature>
<feature type="transmembrane region" description="Helical" evidence="1">
    <location>
        <begin position="142"/>
        <end position="162"/>
    </location>
</feature>
<protein>
    <submittedName>
        <fullName evidence="2">Multidrug ABC transporter permease</fullName>
    </submittedName>
</protein>
<feature type="transmembrane region" description="Helical" evidence="1">
    <location>
        <begin position="17"/>
        <end position="38"/>
    </location>
</feature>
<gene>
    <name evidence="2" type="ORF">FHE74_09160</name>
</gene>
<reference evidence="2 3" key="1">
    <citation type="submission" date="2019-06" db="EMBL/GenBank/DDBJ databases">
        <authorList>
            <person name="Li J."/>
        </authorList>
    </citation>
    <scope>NUCLEOTIDE SEQUENCE [LARGE SCALE GENOMIC DNA]</scope>
    <source>
        <strain evidence="2 3">LMG 28165</strain>
    </source>
</reference>
<keyword evidence="1" id="KW-0812">Transmembrane</keyword>
<sequence>MNTIASEWTKLRSTASFWWTTGILLFLSVGWTILTVSLSDEFITFGAPTAVAGFAAFGVPVLMIQAIMVVTTERRYGLYPQNFLATPKRWMVILAKLVLYAVIAAVLTLLVILLCYAAAHLIAGDKLPMNLFKDEMGQRYLWAYPLLIALVVVFCQGLGLLLRQTAGTVALALIWFLGLEMTVQLLPKFGDDIIKFMPFKNYGAFIDGTSPFANNNEWVALLIFAAWAFGLWILGVVLTEKSDA</sequence>
<name>A0A5C4U1W8_9CORY</name>
<keyword evidence="1" id="KW-1133">Transmembrane helix</keyword>
<dbReference type="EMBL" id="VDHJ01000012">
    <property type="protein sequence ID" value="TNL95763.1"/>
    <property type="molecule type" value="Genomic_DNA"/>
</dbReference>
<organism evidence="2 3">
    <name type="scientific">Corynebacterium tapiri</name>
    <dbReference type="NCBI Taxonomy" id="1448266"/>
    <lineage>
        <taxon>Bacteria</taxon>
        <taxon>Bacillati</taxon>
        <taxon>Actinomycetota</taxon>
        <taxon>Actinomycetes</taxon>
        <taxon>Mycobacteriales</taxon>
        <taxon>Corynebacteriaceae</taxon>
        <taxon>Corynebacterium</taxon>
    </lineage>
</organism>
<proteinExistence type="predicted"/>
<evidence type="ECO:0000313" key="2">
    <source>
        <dbReference type="EMBL" id="TNL95763.1"/>
    </source>
</evidence>
<evidence type="ECO:0000313" key="3">
    <source>
        <dbReference type="Proteomes" id="UP000312032"/>
    </source>
</evidence>
<feature type="transmembrane region" description="Helical" evidence="1">
    <location>
        <begin position="218"/>
        <end position="238"/>
    </location>
</feature>
<feature type="transmembrane region" description="Helical" evidence="1">
    <location>
        <begin position="50"/>
        <end position="70"/>
    </location>
</feature>
<comment type="caution">
    <text evidence="2">The sequence shown here is derived from an EMBL/GenBank/DDBJ whole genome shotgun (WGS) entry which is preliminary data.</text>
</comment>
<keyword evidence="3" id="KW-1185">Reference proteome</keyword>
<dbReference type="AlphaFoldDB" id="A0A5C4U1W8"/>
<dbReference type="Proteomes" id="UP000312032">
    <property type="component" value="Unassembled WGS sequence"/>
</dbReference>
<keyword evidence="1" id="KW-0472">Membrane</keyword>